<dbReference type="Proteomes" id="UP000291116">
    <property type="component" value="Unassembled WGS sequence"/>
</dbReference>
<evidence type="ECO:0000256" key="7">
    <source>
        <dbReference type="SAM" id="MobiDB-lite"/>
    </source>
</evidence>
<evidence type="ECO:0000313" key="9">
    <source>
        <dbReference type="Proteomes" id="UP000291116"/>
    </source>
</evidence>
<feature type="compositionally biased region" description="Basic and acidic residues" evidence="7">
    <location>
        <begin position="90"/>
        <end position="99"/>
    </location>
</feature>
<evidence type="ECO:0000313" key="8">
    <source>
        <dbReference type="EMBL" id="VEU35649.1"/>
    </source>
</evidence>
<name>A0A448Z117_9STRA</name>
<proteinExistence type="predicted"/>
<reference evidence="8 9" key="1">
    <citation type="submission" date="2019-01" db="EMBL/GenBank/DDBJ databases">
        <authorList>
            <person name="Ferrante I. M."/>
        </authorList>
    </citation>
    <scope>NUCLEOTIDE SEQUENCE [LARGE SCALE GENOMIC DNA]</scope>
    <source>
        <strain evidence="8 9">B856</strain>
    </source>
</reference>
<comment type="subcellular location">
    <subcellularLocation>
        <location evidence="1">Membrane</location>
        <topology evidence="1">Single-pass type II membrane protein</topology>
    </subcellularLocation>
</comment>
<feature type="region of interest" description="Disordered" evidence="7">
    <location>
        <begin position="1"/>
        <end position="149"/>
    </location>
</feature>
<feature type="region of interest" description="Disordered" evidence="7">
    <location>
        <begin position="319"/>
        <end position="433"/>
    </location>
</feature>
<feature type="region of interest" description="Disordered" evidence="7">
    <location>
        <begin position="682"/>
        <end position="701"/>
    </location>
</feature>
<keyword evidence="3" id="KW-0735">Signal-anchor</keyword>
<sequence>MARFFSTEHTITSTSSSTPDDDDDNNGNGNGNGNNTKESAPTTPEETMHAAHRRHSATAAAAAPGGGKKAPAEIGGSPPSHRRRRTGASRNDHHADGNPRHQSPVESSPNSKTKLPRGFWSSLKRAVGSGDKGHPAGANGSTGSGGDTLLPTTYSGTHGLHGGRATQHRMPVIPLCGSGNGNSFLMGGVDKRRFRRRRSLVYRVFWSSPPRRLCVAFFLLYTAVYHVLVPLGNLCLSGPPLAVWWHLPTAGPNGEAILERLAPPGGGHRWSLPLARRGQGRLVEERARLRDGGSGFGLEPRGALLEAIAPEWHHRWRKAVGDGDGGRTSSNDNNDDGADGDDAMEEAPVGDHGETDRAKETETEAKNENENEAKKDNSANEATAPPLKKIRYHKAVDSPRSTNGTTRRLLEVVGGTAAERDSGKPSDSPSLPLRTIHNQHELAGPYSSCGTHQARQATTLVVQTSIDRMWILKETCARWSTDPIVAVVFVPHASAYGGGSGNGEYAMLTDLLDRTEKQLAPAETDESPCPHLTIVRYLADAAESRNGRYPVNRMRNVGLDLVSTSHVMVIDVDFLPSNGLDRFLGDWLATGRGGENHRRPPAVVVPAFERRAPSGCEGRATIAETASCLSKFLREDGGFLPRTFGELSDCYSEEDCVVFQSEFNWDGHSTTRSSEWLQRKWYEPDGGDETDDNNNDADADADGHRRAFRKIPCFHTARYEPYVVLEWCPLAGGNAANDASRPLAPYYDERFYGYGKNKIELVSHLRRSGYEFSVLPEGFIVHNPHPESATKETWKRNGSGAEPKDGPGTTEKLHSAMDALYRDFMKELDAMYRADRGDALKLCQKGHR</sequence>
<protein>
    <submittedName>
        <fullName evidence="8">Uncharacterized protein</fullName>
    </submittedName>
</protein>
<evidence type="ECO:0000256" key="4">
    <source>
        <dbReference type="ARBA" id="ARBA00022989"/>
    </source>
</evidence>
<dbReference type="Pfam" id="PF13896">
    <property type="entry name" value="Glyco_transf_49"/>
    <property type="match status" value="2"/>
</dbReference>
<accession>A0A448Z117</accession>
<keyword evidence="4" id="KW-1133">Transmembrane helix</keyword>
<feature type="compositionally biased region" description="Acidic residues" evidence="7">
    <location>
        <begin position="333"/>
        <end position="345"/>
    </location>
</feature>
<evidence type="ECO:0000256" key="5">
    <source>
        <dbReference type="ARBA" id="ARBA00023136"/>
    </source>
</evidence>
<dbReference type="InterPro" id="IPR051292">
    <property type="entry name" value="Xyl/GlcA_transferase"/>
</dbReference>
<dbReference type="GO" id="GO:0016020">
    <property type="term" value="C:membrane"/>
    <property type="evidence" value="ECO:0007669"/>
    <property type="project" value="UniProtKB-SubCell"/>
</dbReference>
<feature type="region of interest" description="Disordered" evidence="7">
    <location>
        <begin position="786"/>
        <end position="812"/>
    </location>
</feature>
<keyword evidence="9" id="KW-1185">Reference proteome</keyword>
<dbReference type="EMBL" id="CAACVS010000064">
    <property type="protein sequence ID" value="VEU35649.1"/>
    <property type="molecule type" value="Genomic_DNA"/>
</dbReference>
<feature type="compositionally biased region" description="Polar residues" evidence="7">
    <location>
        <begin position="36"/>
        <end position="45"/>
    </location>
</feature>
<feature type="compositionally biased region" description="Basic and acidic residues" evidence="7">
    <location>
        <begin position="786"/>
        <end position="795"/>
    </location>
</feature>
<dbReference type="PANTHER" id="PTHR12270:SF52">
    <property type="entry name" value="GLYCOSYLTRANSFERASE-LIKE PROTEIN GNT13-RELATED"/>
    <property type="match status" value="1"/>
</dbReference>
<evidence type="ECO:0000256" key="1">
    <source>
        <dbReference type="ARBA" id="ARBA00004606"/>
    </source>
</evidence>
<feature type="compositionally biased region" description="Acidic residues" evidence="7">
    <location>
        <begin position="685"/>
        <end position="700"/>
    </location>
</feature>
<feature type="compositionally biased region" description="Polar residues" evidence="7">
    <location>
        <begin position="100"/>
        <end position="113"/>
    </location>
</feature>
<dbReference type="GO" id="GO:0042285">
    <property type="term" value="F:xylosyltransferase activity"/>
    <property type="evidence" value="ECO:0007669"/>
    <property type="project" value="TreeGrafter"/>
</dbReference>
<dbReference type="GO" id="GO:0015020">
    <property type="term" value="F:glucuronosyltransferase activity"/>
    <property type="evidence" value="ECO:0007669"/>
    <property type="project" value="TreeGrafter"/>
</dbReference>
<organism evidence="8 9">
    <name type="scientific">Pseudo-nitzschia multistriata</name>
    <dbReference type="NCBI Taxonomy" id="183589"/>
    <lineage>
        <taxon>Eukaryota</taxon>
        <taxon>Sar</taxon>
        <taxon>Stramenopiles</taxon>
        <taxon>Ochrophyta</taxon>
        <taxon>Bacillariophyta</taxon>
        <taxon>Bacillariophyceae</taxon>
        <taxon>Bacillariophycidae</taxon>
        <taxon>Bacillariales</taxon>
        <taxon>Bacillariaceae</taxon>
        <taxon>Pseudo-nitzschia</taxon>
    </lineage>
</organism>
<keyword evidence="2" id="KW-0812">Transmembrane</keyword>
<dbReference type="PANTHER" id="PTHR12270">
    <property type="entry name" value="GLYCOSYLTRANSFERASE-RELATED"/>
    <property type="match status" value="1"/>
</dbReference>
<keyword evidence="6" id="KW-0325">Glycoprotein</keyword>
<feature type="compositionally biased region" description="Low complexity" evidence="7">
    <location>
        <begin position="7"/>
        <end position="18"/>
    </location>
</feature>
<evidence type="ECO:0000256" key="6">
    <source>
        <dbReference type="ARBA" id="ARBA00023180"/>
    </source>
</evidence>
<feature type="compositionally biased region" description="Basic and acidic residues" evidence="7">
    <location>
        <begin position="349"/>
        <end position="378"/>
    </location>
</feature>
<dbReference type="AlphaFoldDB" id="A0A448Z117"/>
<evidence type="ECO:0000256" key="2">
    <source>
        <dbReference type="ARBA" id="ARBA00022692"/>
    </source>
</evidence>
<dbReference type="GO" id="GO:0035269">
    <property type="term" value="P:protein O-linked glycosylation via mannose"/>
    <property type="evidence" value="ECO:0007669"/>
    <property type="project" value="TreeGrafter"/>
</dbReference>
<evidence type="ECO:0000256" key="3">
    <source>
        <dbReference type="ARBA" id="ARBA00022968"/>
    </source>
</evidence>
<keyword evidence="5" id="KW-0472">Membrane</keyword>
<dbReference type="OrthoDB" id="205012at2759"/>
<gene>
    <name evidence="8" type="ORF">PSNMU_V1.4_AUG-EV-PASAV3_0023930</name>
</gene>